<accession>A0A8E2FDH6</accession>
<evidence type="ECO:0000313" key="4">
    <source>
        <dbReference type="Proteomes" id="UP000250140"/>
    </source>
</evidence>
<feature type="compositionally biased region" description="Polar residues" evidence="2">
    <location>
        <begin position="155"/>
        <end position="172"/>
    </location>
</feature>
<organism evidence="3 4">
    <name type="scientific">Glonium stellatum</name>
    <dbReference type="NCBI Taxonomy" id="574774"/>
    <lineage>
        <taxon>Eukaryota</taxon>
        <taxon>Fungi</taxon>
        <taxon>Dikarya</taxon>
        <taxon>Ascomycota</taxon>
        <taxon>Pezizomycotina</taxon>
        <taxon>Dothideomycetes</taxon>
        <taxon>Pleosporomycetidae</taxon>
        <taxon>Gloniales</taxon>
        <taxon>Gloniaceae</taxon>
        <taxon>Glonium</taxon>
    </lineage>
</organism>
<dbReference type="SUPFAM" id="SSF160369">
    <property type="entry name" value="Ribosomal protein L10-like"/>
    <property type="match status" value="1"/>
</dbReference>
<gene>
    <name evidence="3" type="ORF">AOQ84DRAFT_152232</name>
</gene>
<protein>
    <submittedName>
        <fullName evidence="3">Uncharacterized protein</fullName>
    </submittedName>
</protein>
<dbReference type="OrthoDB" id="360689at2759"/>
<dbReference type="Proteomes" id="UP000250140">
    <property type="component" value="Unassembled WGS sequence"/>
</dbReference>
<dbReference type="PANTHER" id="PTHR11560">
    <property type="entry name" value="39S RIBOSOMAL PROTEIN L10, MITOCHONDRIAL"/>
    <property type="match status" value="1"/>
</dbReference>
<keyword evidence="4" id="KW-1185">Reference proteome</keyword>
<evidence type="ECO:0000256" key="2">
    <source>
        <dbReference type="SAM" id="MobiDB-lite"/>
    </source>
</evidence>
<comment type="similarity">
    <text evidence="1">Belongs to the universal ribosomal protein uL10 family.</text>
</comment>
<evidence type="ECO:0000313" key="3">
    <source>
        <dbReference type="EMBL" id="OCL15039.1"/>
    </source>
</evidence>
<proteinExistence type="inferred from homology"/>
<evidence type="ECO:0000256" key="1">
    <source>
        <dbReference type="ARBA" id="ARBA00008889"/>
    </source>
</evidence>
<dbReference type="InterPro" id="IPR047865">
    <property type="entry name" value="Ribosomal_uL10_bac_type"/>
</dbReference>
<dbReference type="InterPro" id="IPR043141">
    <property type="entry name" value="Ribosomal_uL10-like_sf"/>
</dbReference>
<reference evidence="3 4" key="1">
    <citation type="journal article" date="2016" name="Nat. Commun.">
        <title>Ectomycorrhizal ecology is imprinted in the genome of the dominant symbiotic fungus Cenococcum geophilum.</title>
        <authorList>
            <consortium name="DOE Joint Genome Institute"/>
            <person name="Peter M."/>
            <person name="Kohler A."/>
            <person name="Ohm R.A."/>
            <person name="Kuo A."/>
            <person name="Krutzmann J."/>
            <person name="Morin E."/>
            <person name="Arend M."/>
            <person name="Barry K.W."/>
            <person name="Binder M."/>
            <person name="Choi C."/>
            <person name="Clum A."/>
            <person name="Copeland A."/>
            <person name="Grisel N."/>
            <person name="Haridas S."/>
            <person name="Kipfer T."/>
            <person name="LaButti K."/>
            <person name="Lindquist E."/>
            <person name="Lipzen A."/>
            <person name="Maire R."/>
            <person name="Meier B."/>
            <person name="Mihaltcheva S."/>
            <person name="Molinier V."/>
            <person name="Murat C."/>
            <person name="Poggeler S."/>
            <person name="Quandt C.A."/>
            <person name="Sperisen C."/>
            <person name="Tritt A."/>
            <person name="Tisserant E."/>
            <person name="Crous P.W."/>
            <person name="Henrissat B."/>
            <person name="Nehls U."/>
            <person name="Egli S."/>
            <person name="Spatafora J.W."/>
            <person name="Grigoriev I.V."/>
            <person name="Martin F.M."/>
        </authorList>
    </citation>
    <scope>NUCLEOTIDE SEQUENCE [LARGE SCALE GENOMIC DNA]</scope>
    <source>
        <strain evidence="3 4">CBS 207.34</strain>
    </source>
</reference>
<name>A0A8E2FDH6_9PEZI</name>
<sequence>MPPRLRLPLGNLRVRIYHHILPSQQCTYASLATTTTPAPPIDQTIRSIPPIARFPLNQPPSHKPPELRKSQLHRQYQSLLKSSPLILLFQHNNLLALEWMGIRRELAYALRNVDTERATTSHQNLYADAIKIQIIQTGIFASALRVVEFYHPESQPDSPTQHPSNPSTTSSARIPDTLPTPDDPRFTHGLSRRAHQAAANRKLKLELDPLLSGPLAVVAFPAVSPQHLKAALSILSSSSDFPAPKRKIQPSYHEPAVQAGLQKLMLLGARVEGKVFDQEGTKWVGSIPGGIDGLRAQLVAMLQNTGASVTNILESAGRSLYLTMEGRKCMLEGGKKETETEKRGE</sequence>
<dbReference type="AlphaFoldDB" id="A0A8E2FDH6"/>
<dbReference type="EMBL" id="KV748494">
    <property type="protein sequence ID" value="OCL15039.1"/>
    <property type="molecule type" value="Genomic_DNA"/>
</dbReference>
<feature type="region of interest" description="Disordered" evidence="2">
    <location>
        <begin position="152"/>
        <end position="193"/>
    </location>
</feature>